<reference evidence="1 2" key="1">
    <citation type="journal article" date="2021" name="Microorganisms">
        <title>Genome Evolution of Filamentous Cyanobacterium Nostoc Species: From Facultative Symbiosis to Free Living.</title>
        <authorList>
            <person name="Huo D."/>
            <person name="Li H."/>
            <person name="Cai F."/>
            <person name="Guo X."/>
            <person name="Qiao Z."/>
            <person name="Wang W."/>
            <person name="Yu G."/>
            <person name="Li R."/>
        </authorList>
    </citation>
    <scope>NUCLEOTIDE SEQUENCE [LARGE SCALE GENOMIC DNA]</scope>
    <source>
        <strain evidence="1 2">CHAB 5714</strain>
    </source>
</reference>
<name>A0ABS8IAM2_9NOSO</name>
<dbReference type="InterPro" id="IPR027417">
    <property type="entry name" value="P-loop_NTPase"/>
</dbReference>
<keyword evidence="2" id="KW-1185">Reference proteome</keyword>
<proteinExistence type="predicted"/>
<gene>
    <name evidence="1" type="ORF">LC586_17180</name>
</gene>
<dbReference type="SUPFAM" id="SSF52540">
    <property type="entry name" value="P-loop containing nucleoside triphosphate hydrolases"/>
    <property type="match status" value="1"/>
</dbReference>
<dbReference type="Proteomes" id="UP001199525">
    <property type="component" value="Unassembled WGS sequence"/>
</dbReference>
<accession>A0ABS8IAM2</accession>
<dbReference type="RefSeq" id="WP_229485958.1">
    <property type="nucleotide sequence ID" value="NZ_JAIVFQ010000023.1"/>
</dbReference>
<dbReference type="Gene3D" id="3.40.50.300">
    <property type="entry name" value="P-loop containing nucleotide triphosphate hydrolases"/>
    <property type="match status" value="1"/>
</dbReference>
<protein>
    <submittedName>
        <fullName evidence="1">Sulfotransferase</fullName>
    </submittedName>
</protein>
<evidence type="ECO:0000313" key="2">
    <source>
        <dbReference type="Proteomes" id="UP001199525"/>
    </source>
</evidence>
<sequence length="374" mass="43911">MNLKQEIGLLTSHPLAMGSFTNWLKLLIYNGGVDKKYIPKALYISLISCLGIPLRIIERVKYNKNFEKLEIEHSPIFILGHWRSGTTYLHHLISQDPNLGYVSTGQAYAPEMFLAHQKLLNFISNNFRPKTRLMDNVESSNILPEEEEYAVGNISPYSFIHGAVFSKNISKYFQDVVLFHQVSEERKLQWKNYYINVLKKATLHMDSKRLVLKNPPNTARVQLLLEVFPTAKFIHIYRNPYIVYASTKHLSQNILPAFALQEISEQELDENILKFYQQLMHKFFADQSLIPEENLIEIKYEDFVGHELAQLQKIYEHLNLPNFEKAEENFQKYIDAHSNYETNKYLFDEETITKVYDAWKFTIDKWQYSPPKSS</sequence>
<organism evidence="1 2">
    <name type="scientific">Nostoc favosum CHAB5714</name>
    <dbReference type="NCBI Taxonomy" id="2780399"/>
    <lineage>
        <taxon>Bacteria</taxon>
        <taxon>Bacillati</taxon>
        <taxon>Cyanobacteriota</taxon>
        <taxon>Cyanophyceae</taxon>
        <taxon>Nostocales</taxon>
        <taxon>Nostocaceae</taxon>
        <taxon>Nostoc</taxon>
        <taxon>Nostoc favosum</taxon>
    </lineage>
</organism>
<dbReference type="Pfam" id="PF13469">
    <property type="entry name" value="Sulfotransfer_3"/>
    <property type="match status" value="1"/>
</dbReference>
<dbReference type="PANTHER" id="PTHR36451">
    <property type="entry name" value="PAPS-DEPENDENT SULFOTRANSFERASE STF3"/>
    <property type="match status" value="1"/>
</dbReference>
<dbReference type="InterPro" id="IPR052736">
    <property type="entry name" value="Stf3_sulfotransferase"/>
</dbReference>
<comment type="caution">
    <text evidence="1">The sequence shown here is derived from an EMBL/GenBank/DDBJ whole genome shotgun (WGS) entry which is preliminary data.</text>
</comment>
<dbReference type="EMBL" id="JAIVFQ010000023">
    <property type="protein sequence ID" value="MCC5600901.1"/>
    <property type="molecule type" value="Genomic_DNA"/>
</dbReference>
<evidence type="ECO:0000313" key="1">
    <source>
        <dbReference type="EMBL" id="MCC5600901.1"/>
    </source>
</evidence>
<dbReference type="PANTHER" id="PTHR36451:SF1">
    <property type="entry name" value="OMEGA-HYDROXY-BETA-DIHYDROMENAQUINONE-9 SULFOTRANSFERASE STF3"/>
    <property type="match status" value="1"/>
</dbReference>